<organism evidence="1 2">
    <name type="scientific">Anguilla anguilla</name>
    <name type="common">European freshwater eel</name>
    <name type="synonym">Muraena anguilla</name>
    <dbReference type="NCBI Taxonomy" id="7936"/>
    <lineage>
        <taxon>Eukaryota</taxon>
        <taxon>Metazoa</taxon>
        <taxon>Chordata</taxon>
        <taxon>Craniata</taxon>
        <taxon>Vertebrata</taxon>
        <taxon>Euteleostomi</taxon>
        <taxon>Actinopterygii</taxon>
        <taxon>Neopterygii</taxon>
        <taxon>Teleostei</taxon>
        <taxon>Anguilliformes</taxon>
        <taxon>Anguillidae</taxon>
        <taxon>Anguilla</taxon>
    </lineage>
</organism>
<accession>A0A9D3MK45</accession>
<name>A0A9D3MK45_ANGAN</name>
<dbReference type="Proteomes" id="UP001044222">
    <property type="component" value="Unassembled WGS sequence"/>
</dbReference>
<dbReference type="AlphaFoldDB" id="A0A9D3MK45"/>
<proteinExistence type="predicted"/>
<gene>
    <name evidence="1" type="ORF">ANANG_G00106970</name>
</gene>
<keyword evidence="2" id="KW-1185">Reference proteome</keyword>
<reference evidence="1" key="1">
    <citation type="submission" date="2021-01" db="EMBL/GenBank/DDBJ databases">
        <title>A chromosome-scale assembly of European eel, Anguilla anguilla.</title>
        <authorList>
            <person name="Henkel C."/>
            <person name="Jong-Raadsen S.A."/>
            <person name="Dufour S."/>
            <person name="Weltzien F.-A."/>
            <person name="Palstra A.P."/>
            <person name="Pelster B."/>
            <person name="Spaink H.P."/>
            <person name="Van Den Thillart G.E."/>
            <person name="Jansen H."/>
            <person name="Zahm M."/>
            <person name="Klopp C."/>
            <person name="Cedric C."/>
            <person name="Louis A."/>
            <person name="Berthelot C."/>
            <person name="Parey E."/>
            <person name="Roest Crollius H."/>
            <person name="Montfort J."/>
            <person name="Robinson-Rechavi M."/>
            <person name="Bucao C."/>
            <person name="Bouchez O."/>
            <person name="Gislard M."/>
            <person name="Lluch J."/>
            <person name="Milhes M."/>
            <person name="Lampietro C."/>
            <person name="Lopez Roques C."/>
            <person name="Donnadieu C."/>
            <person name="Braasch I."/>
            <person name="Desvignes T."/>
            <person name="Postlethwait J."/>
            <person name="Bobe J."/>
            <person name="Guiguen Y."/>
            <person name="Dirks R."/>
        </authorList>
    </citation>
    <scope>NUCLEOTIDE SEQUENCE</scope>
    <source>
        <strain evidence="1">Tag_6206</strain>
        <tissue evidence="1">Liver</tissue>
    </source>
</reference>
<evidence type="ECO:0000313" key="1">
    <source>
        <dbReference type="EMBL" id="KAG5849153.1"/>
    </source>
</evidence>
<dbReference type="EMBL" id="JAFIRN010000005">
    <property type="protein sequence ID" value="KAG5849153.1"/>
    <property type="molecule type" value="Genomic_DNA"/>
</dbReference>
<evidence type="ECO:0000313" key="2">
    <source>
        <dbReference type="Proteomes" id="UP001044222"/>
    </source>
</evidence>
<protein>
    <submittedName>
        <fullName evidence="1">Uncharacterized protein</fullName>
    </submittedName>
</protein>
<sequence>MTILANFHTADVPPIIYCPCHRRITREEGKLIFTNSLTTTWLMQGSGFTPDLSPHIS</sequence>
<comment type="caution">
    <text evidence="1">The sequence shown here is derived from an EMBL/GenBank/DDBJ whole genome shotgun (WGS) entry which is preliminary data.</text>
</comment>